<keyword evidence="7" id="KW-1185">Reference proteome</keyword>
<dbReference type="NCBIfam" id="NF001679">
    <property type="entry name" value="PRK00440.1"/>
    <property type="match status" value="1"/>
</dbReference>
<evidence type="ECO:0000313" key="7">
    <source>
        <dbReference type="Proteomes" id="UP000688137"/>
    </source>
</evidence>
<accession>A0A8S1L5S1</accession>
<dbReference type="SMART" id="SM00382">
    <property type="entry name" value="AAA"/>
    <property type="match status" value="1"/>
</dbReference>
<keyword evidence="3" id="KW-0547">Nucleotide-binding</keyword>
<dbReference type="AlphaFoldDB" id="A0A8S1L5S1"/>
<name>A0A8S1L5S1_PARPR</name>
<reference evidence="6" key="1">
    <citation type="submission" date="2021-01" db="EMBL/GenBank/DDBJ databases">
        <authorList>
            <consortium name="Genoscope - CEA"/>
            <person name="William W."/>
        </authorList>
    </citation>
    <scope>NUCLEOTIDE SEQUENCE</scope>
</reference>
<dbReference type="InterPro" id="IPR047854">
    <property type="entry name" value="RFC_lid"/>
</dbReference>
<evidence type="ECO:0000256" key="1">
    <source>
        <dbReference type="ARBA" id="ARBA00005378"/>
    </source>
</evidence>
<gene>
    <name evidence="6" type="ORF">PPRIM_AZ9-3.1.T0340006</name>
</gene>
<evidence type="ECO:0000256" key="3">
    <source>
        <dbReference type="ARBA" id="ARBA00022741"/>
    </source>
</evidence>
<dbReference type="GO" id="GO:0005634">
    <property type="term" value="C:nucleus"/>
    <property type="evidence" value="ECO:0007669"/>
    <property type="project" value="TreeGrafter"/>
</dbReference>
<proteinExistence type="inferred from homology"/>
<dbReference type="GO" id="GO:0016887">
    <property type="term" value="F:ATP hydrolysis activity"/>
    <property type="evidence" value="ECO:0007669"/>
    <property type="project" value="InterPro"/>
</dbReference>
<dbReference type="CDD" id="cd00009">
    <property type="entry name" value="AAA"/>
    <property type="match status" value="1"/>
</dbReference>
<evidence type="ECO:0000256" key="4">
    <source>
        <dbReference type="ARBA" id="ARBA00022840"/>
    </source>
</evidence>
<organism evidence="6 7">
    <name type="scientific">Paramecium primaurelia</name>
    <dbReference type="NCBI Taxonomy" id="5886"/>
    <lineage>
        <taxon>Eukaryota</taxon>
        <taxon>Sar</taxon>
        <taxon>Alveolata</taxon>
        <taxon>Ciliophora</taxon>
        <taxon>Intramacronucleata</taxon>
        <taxon>Oligohymenophorea</taxon>
        <taxon>Peniculida</taxon>
        <taxon>Parameciidae</taxon>
        <taxon>Paramecium</taxon>
    </lineage>
</organism>
<dbReference type="GO" id="GO:0006281">
    <property type="term" value="P:DNA repair"/>
    <property type="evidence" value="ECO:0007669"/>
    <property type="project" value="TreeGrafter"/>
</dbReference>
<dbReference type="FunFam" id="1.10.8.60:FF:000012">
    <property type="entry name" value="Replication factor C subunit 4"/>
    <property type="match status" value="1"/>
</dbReference>
<dbReference type="PANTHER" id="PTHR11669:SF5">
    <property type="entry name" value="REPLICATION FACTOR C SUBUNIT 2"/>
    <property type="match status" value="1"/>
</dbReference>
<evidence type="ECO:0000259" key="5">
    <source>
        <dbReference type="SMART" id="SM00382"/>
    </source>
</evidence>
<dbReference type="GO" id="GO:0003689">
    <property type="term" value="F:DNA clamp loader activity"/>
    <property type="evidence" value="ECO:0007669"/>
    <property type="project" value="TreeGrafter"/>
</dbReference>
<dbReference type="InterPro" id="IPR050238">
    <property type="entry name" value="DNA_Rep/Repair_Clamp_Loader"/>
</dbReference>
<dbReference type="EMBL" id="CAJJDM010000033">
    <property type="protein sequence ID" value="CAD8062817.1"/>
    <property type="molecule type" value="Genomic_DNA"/>
</dbReference>
<dbReference type="GO" id="GO:0005524">
    <property type="term" value="F:ATP binding"/>
    <property type="evidence" value="ECO:0007669"/>
    <property type="project" value="UniProtKB-KW"/>
</dbReference>
<dbReference type="Pfam" id="PF08542">
    <property type="entry name" value="Rep_fac_C"/>
    <property type="match status" value="1"/>
</dbReference>
<comment type="similarity">
    <text evidence="1">Belongs to the activator 1 small subunits family.</text>
</comment>
<dbReference type="InterPro" id="IPR003593">
    <property type="entry name" value="AAA+_ATPase"/>
</dbReference>
<evidence type="ECO:0000256" key="2">
    <source>
        <dbReference type="ARBA" id="ARBA00022705"/>
    </source>
</evidence>
<evidence type="ECO:0000313" key="6">
    <source>
        <dbReference type="EMBL" id="CAD8062817.1"/>
    </source>
</evidence>
<comment type="caution">
    <text evidence="6">The sequence shown here is derived from an EMBL/GenBank/DDBJ whole genome shotgun (WGS) entry which is preliminary data.</text>
</comment>
<dbReference type="PANTHER" id="PTHR11669">
    <property type="entry name" value="REPLICATION FACTOR C / DNA POLYMERASE III GAMMA-TAU SUBUNIT"/>
    <property type="match status" value="1"/>
</dbReference>
<dbReference type="OMA" id="SCNYSSQ"/>
<dbReference type="FunFam" id="3.40.50.300:FF:000952">
    <property type="entry name" value="Replication factor C subunit 2"/>
    <property type="match status" value="1"/>
</dbReference>
<dbReference type="GO" id="GO:0006261">
    <property type="term" value="P:DNA-templated DNA replication"/>
    <property type="evidence" value="ECO:0007669"/>
    <property type="project" value="TreeGrafter"/>
</dbReference>
<dbReference type="Proteomes" id="UP000688137">
    <property type="component" value="Unassembled WGS sequence"/>
</dbReference>
<dbReference type="Pfam" id="PF00004">
    <property type="entry name" value="AAA"/>
    <property type="match status" value="1"/>
</dbReference>
<protein>
    <recommendedName>
        <fullName evidence="5">AAA+ ATPase domain-containing protein</fullName>
    </recommendedName>
</protein>
<keyword evidence="2" id="KW-0235">DNA replication</keyword>
<dbReference type="InterPro" id="IPR013748">
    <property type="entry name" value="Rep_factorC_C"/>
</dbReference>
<sequence length="323" mass="36508">MENNLIWLEKYRPKTLDEVHGNLDIVDKLRAIAKMGNLPNIILVGPPGIGKTSSVLCLARQILGDSIKESVLELNASDDRGIETVREQIKGFAQKKVNLQEGQHKIVILDEADNLTEGAQQALRMIISDYSNSTRFVLSCNDSTKLIDAIQSRCCILRFNRLGETEIRNRLLEIIKQEGVTYTKDGLDALTFTAEGDMRQAINNLQATFTGFGLVNRENVFKVCDVPNVDDLKKILDYMMKGEFQPAQSLMKSIFDDGYMAYDITNTFNKVIQNHNGDRDLQFEFLRQIAFLKARILEGLPTFLQMSGFIAKCCNISKSYHNK</sequence>
<dbReference type="CDD" id="cd18140">
    <property type="entry name" value="HLD_clamp_RFC"/>
    <property type="match status" value="1"/>
</dbReference>
<dbReference type="GO" id="GO:0005663">
    <property type="term" value="C:DNA replication factor C complex"/>
    <property type="evidence" value="ECO:0007669"/>
    <property type="project" value="TreeGrafter"/>
</dbReference>
<feature type="domain" description="AAA+ ATPase" evidence="5">
    <location>
        <begin position="37"/>
        <end position="163"/>
    </location>
</feature>
<dbReference type="InterPro" id="IPR003959">
    <property type="entry name" value="ATPase_AAA_core"/>
</dbReference>
<keyword evidence="4" id="KW-0067">ATP-binding</keyword>